<reference evidence="3" key="1">
    <citation type="submission" date="2019-02" db="EMBL/GenBank/DDBJ databases">
        <authorList>
            <person name="Gruber-Vodicka R. H."/>
            <person name="Seah K. B. B."/>
        </authorList>
    </citation>
    <scope>NUCLEOTIDE SEQUENCE</scope>
    <source>
        <strain evidence="3">BECK_BZ106</strain>
    </source>
</reference>
<comment type="similarity">
    <text evidence="1">Belongs to the thioesterase family.</text>
</comment>
<name>A0A450TI03_9GAMM</name>
<dbReference type="PANTHER" id="PTHR11487:SF0">
    <property type="entry name" value="S-ACYL FATTY ACID SYNTHASE THIOESTERASE, MEDIUM CHAIN"/>
    <property type="match status" value="1"/>
</dbReference>
<gene>
    <name evidence="3" type="ORF">BECKFW1821B_GA0114236_11225</name>
</gene>
<evidence type="ECO:0000256" key="1">
    <source>
        <dbReference type="ARBA" id="ARBA00007169"/>
    </source>
</evidence>
<sequence>MNTGTPLWLGGRDNPQARMRLFCFPAAGGGTLAYRNWSGQLPSHVELRPVKLPGREARIGEACFQEALPLARALASGLRAHLDRPFAFFGHSMGALLAFELARELRRRRGPMPVCLMVSGRHAPRIPLPREFFHTLPDPDLIDKLRTYYAGGTPEAVLREKELMALFLPVIRADFAVTDAYVHTPEPPLDCHIHAFGGETEQEFSRADLDAWREETTGSFTLELFPGDHFYLDEPSRPALLRRIGELLESYRPLR</sequence>
<dbReference type="SUPFAM" id="SSF53474">
    <property type="entry name" value="alpha/beta-Hydrolases"/>
    <property type="match status" value="1"/>
</dbReference>
<dbReference type="PANTHER" id="PTHR11487">
    <property type="entry name" value="THIOESTERASE"/>
    <property type="match status" value="1"/>
</dbReference>
<dbReference type="InterPro" id="IPR029058">
    <property type="entry name" value="AB_hydrolase_fold"/>
</dbReference>
<evidence type="ECO:0000259" key="2">
    <source>
        <dbReference type="Pfam" id="PF00975"/>
    </source>
</evidence>
<dbReference type="Gene3D" id="3.40.50.1820">
    <property type="entry name" value="alpha/beta hydrolase"/>
    <property type="match status" value="1"/>
</dbReference>
<dbReference type="Pfam" id="PF00975">
    <property type="entry name" value="Thioesterase"/>
    <property type="match status" value="1"/>
</dbReference>
<feature type="domain" description="Thioesterase" evidence="2">
    <location>
        <begin position="20"/>
        <end position="245"/>
    </location>
</feature>
<evidence type="ECO:0000313" key="3">
    <source>
        <dbReference type="EMBL" id="VFJ66873.1"/>
    </source>
</evidence>
<dbReference type="InterPro" id="IPR001031">
    <property type="entry name" value="Thioesterase"/>
</dbReference>
<dbReference type="EMBL" id="CAADFD010000122">
    <property type="protein sequence ID" value="VFJ66873.1"/>
    <property type="molecule type" value="Genomic_DNA"/>
</dbReference>
<proteinExistence type="inferred from homology"/>
<organism evidence="3">
    <name type="scientific">Candidatus Kentrum sp. FW</name>
    <dbReference type="NCBI Taxonomy" id="2126338"/>
    <lineage>
        <taxon>Bacteria</taxon>
        <taxon>Pseudomonadati</taxon>
        <taxon>Pseudomonadota</taxon>
        <taxon>Gammaproteobacteria</taxon>
        <taxon>Candidatus Kentrum</taxon>
    </lineage>
</organism>
<protein>
    <submittedName>
        <fullName evidence="3">Surfactin synthase thioesterase subunit</fullName>
    </submittedName>
</protein>
<dbReference type="GO" id="GO:0008610">
    <property type="term" value="P:lipid biosynthetic process"/>
    <property type="evidence" value="ECO:0007669"/>
    <property type="project" value="TreeGrafter"/>
</dbReference>
<dbReference type="AlphaFoldDB" id="A0A450TI03"/>
<accession>A0A450TI03</accession>
<dbReference type="InterPro" id="IPR012223">
    <property type="entry name" value="TEII"/>
</dbReference>